<reference evidence="13" key="1">
    <citation type="submission" date="2023-06" db="EMBL/GenBank/DDBJ databases">
        <title>MT1 and MT2 Draft Genomes of Novel Species.</title>
        <authorList>
            <person name="Venkateswaran K."/>
        </authorList>
    </citation>
    <scope>NUCLEOTIDE SEQUENCE</scope>
    <source>
        <strain evidence="13">F6_8S_P_1B</strain>
    </source>
</reference>
<sequence>MQLRDAIERYLRHLEVERGYSPRTVQAYGSDLEALAAFVGPRGVGAVGDLTLDHYRDWLWDGSQRQLAKATLARRSAAARGFSAWAARNIGPAAGGGAGARAADPGTRSGSPSGVAAEHPGVSKDDGGGGAEPSVAEPGTPVSAGVLPGGSGAEPAPVDAAARLRAPKPDKTLPRVISRAQMDGILTSLAARAGDGDAQALRDVAVVELLYASGVRVSELVGLDVDDVDLERLTVRVLGKGSKERVVPFGVPALAAIRAYLARARPSLATPRSGPALLLGARGGRLGPRAVYELIAGLLADVPGGGPAGPHALRHTAATHLLDGGADLRAVQELLGHASLGTTQIYTHVSAERLKESYRIAHPRA</sequence>
<evidence type="ECO:0000259" key="11">
    <source>
        <dbReference type="PROSITE" id="PS51898"/>
    </source>
</evidence>
<dbReference type="Gene3D" id="1.10.443.10">
    <property type="entry name" value="Intergrase catalytic core"/>
    <property type="match status" value="1"/>
</dbReference>
<evidence type="ECO:0000259" key="12">
    <source>
        <dbReference type="PROSITE" id="PS51900"/>
    </source>
</evidence>
<dbReference type="PANTHER" id="PTHR30349:SF77">
    <property type="entry name" value="TYROSINE RECOMBINASE XERC"/>
    <property type="match status" value="1"/>
</dbReference>
<dbReference type="Proteomes" id="UP001174208">
    <property type="component" value="Unassembled WGS sequence"/>
</dbReference>
<dbReference type="SUPFAM" id="SSF47823">
    <property type="entry name" value="lambda integrase-like, N-terminal domain"/>
    <property type="match status" value="1"/>
</dbReference>
<dbReference type="HAMAP" id="MF_01808">
    <property type="entry name" value="Recomb_XerC_XerD"/>
    <property type="match status" value="1"/>
</dbReference>
<evidence type="ECO:0000313" key="14">
    <source>
        <dbReference type="Proteomes" id="UP001174208"/>
    </source>
</evidence>
<dbReference type="InterPro" id="IPR002104">
    <property type="entry name" value="Integrase_catalytic"/>
</dbReference>
<comment type="function">
    <text evidence="9">Site-specific tyrosine recombinase, which acts by catalyzing the cutting and rejoining of the recombining DNA molecules. The XerC-XerD complex is essential to convert dimers of the bacterial chromosome into monomers to permit their segregation at cell division. It also contributes to the segregational stability of plasmids.</text>
</comment>
<evidence type="ECO:0000256" key="5">
    <source>
        <dbReference type="ARBA" id="ARBA00022908"/>
    </source>
</evidence>
<feature type="active site" evidence="9">
    <location>
        <position position="216"/>
    </location>
</feature>
<gene>
    <name evidence="9" type="primary">xerC</name>
    <name evidence="13" type="ORF">P5G50_11295</name>
</gene>
<feature type="region of interest" description="Disordered" evidence="10">
    <location>
        <begin position="94"/>
        <end position="157"/>
    </location>
</feature>
<dbReference type="RefSeq" id="WP_301208933.1">
    <property type="nucleotide sequence ID" value="NZ_JAROCF010000001.1"/>
</dbReference>
<organism evidence="13 14">
    <name type="scientific">Leifsonia williamsii</name>
    <dbReference type="NCBI Taxonomy" id="3035919"/>
    <lineage>
        <taxon>Bacteria</taxon>
        <taxon>Bacillati</taxon>
        <taxon>Actinomycetota</taxon>
        <taxon>Actinomycetes</taxon>
        <taxon>Micrococcales</taxon>
        <taxon>Microbacteriaceae</taxon>
        <taxon>Leifsonia</taxon>
    </lineage>
</organism>
<keyword evidence="2 9" id="KW-0963">Cytoplasm</keyword>
<dbReference type="Pfam" id="PF00589">
    <property type="entry name" value="Phage_integrase"/>
    <property type="match status" value="1"/>
</dbReference>
<evidence type="ECO:0000256" key="3">
    <source>
        <dbReference type="ARBA" id="ARBA00022618"/>
    </source>
</evidence>
<keyword evidence="7 9" id="KW-0233">DNA recombination</keyword>
<feature type="active site" evidence="9">
    <location>
        <position position="240"/>
    </location>
</feature>
<evidence type="ECO:0000256" key="8">
    <source>
        <dbReference type="ARBA" id="ARBA00023306"/>
    </source>
</evidence>
<keyword evidence="8 9" id="KW-0131">Cell cycle</keyword>
<feature type="domain" description="Tyr recombinase" evidence="11">
    <location>
        <begin position="172"/>
        <end position="359"/>
    </location>
</feature>
<dbReference type="EMBL" id="JAROCF010000001">
    <property type="protein sequence ID" value="MDN4615034.1"/>
    <property type="molecule type" value="Genomic_DNA"/>
</dbReference>
<feature type="active site" evidence="9">
    <location>
        <position position="314"/>
    </location>
</feature>
<protein>
    <recommendedName>
        <fullName evidence="9">Tyrosine recombinase XerC</fullName>
    </recommendedName>
</protein>
<dbReference type="InterPro" id="IPR011010">
    <property type="entry name" value="DNA_brk_join_enz"/>
</dbReference>
<feature type="domain" description="Core-binding (CB)" evidence="12">
    <location>
        <begin position="1"/>
        <end position="87"/>
    </location>
</feature>
<feature type="active site" evidence="9">
    <location>
        <position position="337"/>
    </location>
</feature>
<keyword evidence="3 9" id="KW-0132">Cell division</keyword>
<keyword evidence="5 9" id="KW-0229">DNA integration</keyword>
<dbReference type="InterPro" id="IPR013762">
    <property type="entry name" value="Integrase-like_cat_sf"/>
</dbReference>
<evidence type="ECO:0000256" key="2">
    <source>
        <dbReference type="ARBA" id="ARBA00022490"/>
    </source>
</evidence>
<dbReference type="InterPro" id="IPR023009">
    <property type="entry name" value="Tyrosine_recombinase_XerC/XerD"/>
</dbReference>
<proteinExistence type="inferred from homology"/>
<dbReference type="InterPro" id="IPR010998">
    <property type="entry name" value="Integrase_recombinase_N"/>
</dbReference>
<dbReference type="PROSITE" id="PS51898">
    <property type="entry name" value="TYR_RECOMBINASE"/>
    <property type="match status" value="1"/>
</dbReference>
<keyword evidence="14" id="KW-1185">Reference proteome</keyword>
<comment type="similarity">
    <text evidence="9">Belongs to the 'phage' integrase family. XerC subfamily.</text>
</comment>
<name>A0ABT8KC50_9MICO</name>
<evidence type="ECO:0000256" key="1">
    <source>
        <dbReference type="ARBA" id="ARBA00004496"/>
    </source>
</evidence>
<evidence type="ECO:0000256" key="10">
    <source>
        <dbReference type="SAM" id="MobiDB-lite"/>
    </source>
</evidence>
<evidence type="ECO:0000256" key="9">
    <source>
        <dbReference type="HAMAP-Rule" id="MF_01808"/>
    </source>
</evidence>
<dbReference type="InterPro" id="IPR050090">
    <property type="entry name" value="Tyrosine_recombinase_XerCD"/>
</dbReference>
<feature type="active site" evidence="9">
    <location>
        <position position="311"/>
    </location>
</feature>
<comment type="caution">
    <text evidence="13">The sequence shown here is derived from an EMBL/GenBank/DDBJ whole genome shotgun (WGS) entry which is preliminary data.</text>
</comment>
<dbReference type="Gene3D" id="1.10.150.130">
    <property type="match status" value="1"/>
</dbReference>
<dbReference type="Pfam" id="PF02899">
    <property type="entry name" value="Phage_int_SAM_1"/>
    <property type="match status" value="1"/>
</dbReference>
<evidence type="ECO:0000256" key="6">
    <source>
        <dbReference type="ARBA" id="ARBA00023125"/>
    </source>
</evidence>
<keyword evidence="6 9" id="KW-0238">DNA-binding</keyword>
<evidence type="ECO:0000256" key="7">
    <source>
        <dbReference type="ARBA" id="ARBA00023172"/>
    </source>
</evidence>
<dbReference type="PROSITE" id="PS51900">
    <property type="entry name" value="CB"/>
    <property type="match status" value="1"/>
</dbReference>
<dbReference type="InterPro" id="IPR004107">
    <property type="entry name" value="Integrase_SAM-like_N"/>
</dbReference>
<comment type="subunit">
    <text evidence="9">Forms a cyclic heterotetrameric complex composed of two molecules of XerC and two molecules of XerD.</text>
</comment>
<dbReference type="InterPro" id="IPR044068">
    <property type="entry name" value="CB"/>
</dbReference>
<dbReference type="CDD" id="cd00798">
    <property type="entry name" value="INT_XerDC_C"/>
    <property type="match status" value="1"/>
</dbReference>
<dbReference type="PANTHER" id="PTHR30349">
    <property type="entry name" value="PHAGE INTEGRASE-RELATED"/>
    <property type="match status" value="1"/>
</dbReference>
<keyword evidence="4 9" id="KW-0159">Chromosome partition</keyword>
<accession>A0ABT8KC50</accession>
<feature type="active site" description="O-(3'-phospho-DNA)-tyrosine intermediate" evidence="9">
    <location>
        <position position="346"/>
    </location>
</feature>
<comment type="subcellular location">
    <subcellularLocation>
        <location evidence="1 9">Cytoplasm</location>
    </subcellularLocation>
</comment>
<evidence type="ECO:0000256" key="4">
    <source>
        <dbReference type="ARBA" id="ARBA00022829"/>
    </source>
</evidence>
<dbReference type="SUPFAM" id="SSF56349">
    <property type="entry name" value="DNA breaking-rejoining enzymes"/>
    <property type="match status" value="1"/>
</dbReference>
<evidence type="ECO:0000313" key="13">
    <source>
        <dbReference type="EMBL" id="MDN4615034.1"/>
    </source>
</evidence>